<dbReference type="PANTHER" id="PTHR44825:SF1">
    <property type="entry name" value="DNAJ HOMOLOG SUBFAMILY C MEMBER 4"/>
    <property type="match status" value="1"/>
</dbReference>
<dbReference type="PRINTS" id="PR00625">
    <property type="entry name" value="JDOMAIN"/>
</dbReference>
<dbReference type="SMART" id="SM00271">
    <property type="entry name" value="DnaJ"/>
    <property type="match status" value="1"/>
</dbReference>
<keyword evidence="2" id="KW-0812">Transmembrane</keyword>
<keyword evidence="2" id="KW-0472">Membrane</keyword>
<feature type="domain" description="J" evidence="3">
    <location>
        <begin position="6"/>
        <end position="71"/>
    </location>
</feature>
<dbReference type="Pfam" id="PF00226">
    <property type="entry name" value="DnaJ"/>
    <property type="match status" value="1"/>
</dbReference>
<dbReference type="EMBL" id="CP033019">
    <property type="protein sequence ID" value="AYM79261.1"/>
    <property type="molecule type" value="Genomic_DNA"/>
</dbReference>
<dbReference type="RefSeq" id="WP_070220799.1">
    <property type="nucleotide sequence ID" value="NZ_CP033019.1"/>
</dbReference>
<dbReference type="InterPro" id="IPR052763">
    <property type="entry name" value="DnaJ_C4"/>
</dbReference>
<dbReference type="CDD" id="cd06257">
    <property type="entry name" value="DnaJ"/>
    <property type="match status" value="1"/>
</dbReference>
<organism evidence="4 5">
    <name type="scientific">Janthinobacterium agaricidamnosum</name>
    <dbReference type="NCBI Taxonomy" id="55508"/>
    <lineage>
        <taxon>Bacteria</taxon>
        <taxon>Pseudomonadati</taxon>
        <taxon>Pseudomonadota</taxon>
        <taxon>Betaproteobacteria</taxon>
        <taxon>Burkholderiales</taxon>
        <taxon>Oxalobacteraceae</taxon>
        <taxon>Janthinobacterium</taxon>
    </lineage>
</organism>
<proteinExistence type="predicted"/>
<gene>
    <name evidence="4" type="ORF">D9M09_28340</name>
</gene>
<feature type="region of interest" description="Disordered" evidence="1">
    <location>
        <begin position="85"/>
        <end position="119"/>
    </location>
</feature>
<evidence type="ECO:0000313" key="4">
    <source>
        <dbReference type="EMBL" id="AYM79261.1"/>
    </source>
</evidence>
<evidence type="ECO:0000313" key="5">
    <source>
        <dbReference type="Proteomes" id="UP000279594"/>
    </source>
</evidence>
<keyword evidence="5" id="KW-1185">Reference proteome</keyword>
<dbReference type="Gene3D" id="1.10.287.110">
    <property type="entry name" value="DnaJ domain"/>
    <property type="match status" value="1"/>
</dbReference>
<protein>
    <submittedName>
        <fullName evidence="4">Molecular chaperone DnaJ</fullName>
    </submittedName>
</protein>
<dbReference type="SUPFAM" id="SSF46565">
    <property type="entry name" value="Chaperone J-domain"/>
    <property type="match status" value="1"/>
</dbReference>
<dbReference type="Proteomes" id="UP000279594">
    <property type="component" value="Chromosome"/>
</dbReference>
<dbReference type="PROSITE" id="PS50076">
    <property type="entry name" value="DNAJ_2"/>
    <property type="match status" value="1"/>
</dbReference>
<evidence type="ECO:0000256" key="2">
    <source>
        <dbReference type="SAM" id="Phobius"/>
    </source>
</evidence>
<evidence type="ECO:0000259" key="3">
    <source>
        <dbReference type="PROSITE" id="PS50076"/>
    </source>
</evidence>
<sequence>MGKIHTHYDNLKVARLAPQEVIRAAYKALSQKYHPDKNPGDEKAARIMAILNSAYGTLSDPQRRKEHDEWIAAEEWEIEWLESTHHEEGKSRDGRAKGHAQSHEHTWAQDVPPPKGKPRSGALPIWRNWRWWLSLLVCLLLGWLGALLMLDTSPPVPAALASAWSGLARDGARVHPDTATAESAATPPAKNEAVAIDSWAVGKPYAAEPAQAKAPEIRVLAVAQLSLKASRPACDGASQAESAGLVAPNGEPWPARSGYVDGFPIGNKGDELSLTIDNSSNTAPVFVKLYDQERRSNVRYLYILANDKLTVEQLSAGKYEVRYQAVGPGQDNCGGTTRSGASIPAPAPAAGEGGTQNPVVSSI</sequence>
<dbReference type="PANTHER" id="PTHR44825">
    <property type="match status" value="1"/>
</dbReference>
<keyword evidence="2" id="KW-1133">Transmembrane helix</keyword>
<accession>A0A3G2EG78</accession>
<feature type="region of interest" description="Disordered" evidence="1">
    <location>
        <begin position="328"/>
        <end position="363"/>
    </location>
</feature>
<dbReference type="InterPro" id="IPR001623">
    <property type="entry name" value="DnaJ_domain"/>
</dbReference>
<evidence type="ECO:0000256" key="1">
    <source>
        <dbReference type="SAM" id="MobiDB-lite"/>
    </source>
</evidence>
<dbReference type="AlphaFoldDB" id="A0A3G2EG78"/>
<feature type="compositionally biased region" description="Basic and acidic residues" evidence="1">
    <location>
        <begin position="85"/>
        <end position="107"/>
    </location>
</feature>
<reference evidence="4 5" key="1">
    <citation type="submission" date="2018-10" db="EMBL/GenBank/DDBJ databases">
        <title>Effects of UV and annual dynamics of microbial communities in freshwater RAS systems.</title>
        <authorList>
            <person name="Bekkelund A.K."/>
            <person name="Hansen B.R."/>
            <person name="Stokken H."/>
            <person name="Eriksen B.F."/>
            <person name="Kashulin N.A."/>
        </authorList>
    </citation>
    <scope>NUCLEOTIDE SEQUENCE [LARGE SCALE GENOMIC DNA]</scope>
    <source>
        <strain evidence="4 5">BHSEK</strain>
    </source>
</reference>
<dbReference type="InterPro" id="IPR036869">
    <property type="entry name" value="J_dom_sf"/>
</dbReference>
<feature type="transmembrane region" description="Helical" evidence="2">
    <location>
        <begin position="129"/>
        <end position="150"/>
    </location>
</feature>
<name>A0A3G2EG78_9BURK</name>